<dbReference type="Gene3D" id="3.40.50.150">
    <property type="entry name" value="Vaccinia Virus protein VP39"/>
    <property type="match status" value="1"/>
</dbReference>
<feature type="binding site" evidence="7">
    <location>
        <position position="75"/>
    </location>
    <ligand>
        <name>S-adenosyl-L-methionine</name>
        <dbReference type="ChEBI" id="CHEBI:59789"/>
    </ligand>
</feature>
<dbReference type="HAMAP" id="MF_01057">
    <property type="entry name" value="tRNA_methyltr_TrmB"/>
    <property type="match status" value="1"/>
</dbReference>
<evidence type="ECO:0000313" key="9">
    <source>
        <dbReference type="Proteomes" id="UP000744769"/>
    </source>
</evidence>
<comment type="caution">
    <text evidence="8">The sequence shown here is derived from an EMBL/GenBank/DDBJ whole genome shotgun (WGS) entry which is preliminary data.</text>
</comment>
<evidence type="ECO:0000256" key="6">
    <source>
        <dbReference type="ARBA" id="ARBA00022694"/>
    </source>
</evidence>
<keyword evidence="6 7" id="KW-0819">tRNA processing</keyword>
<comment type="similarity">
    <text evidence="7">Belongs to the class I-like SAM-binding methyltransferase superfamily. TrmB family.</text>
</comment>
<accession>A0A967AWG0</accession>
<comment type="function">
    <text evidence="2 7">Catalyzes the formation of N(7)-methylguanine at position 46 (m7G46) in tRNA.</text>
</comment>
<feature type="binding site" evidence="7">
    <location>
        <position position="128"/>
    </location>
    <ligand>
        <name>substrate</name>
    </ligand>
</feature>
<proteinExistence type="inferred from homology"/>
<evidence type="ECO:0000256" key="5">
    <source>
        <dbReference type="ARBA" id="ARBA00022691"/>
    </source>
</evidence>
<dbReference type="InterPro" id="IPR003358">
    <property type="entry name" value="tRNA_(Gua-N-7)_MeTrfase_Trmb"/>
</dbReference>
<evidence type="ECO:0000256" key="7">
    <source>
        <dbReference type="HAMAP-Rule" id="MF_01057"/>
    </source>
</evidence>
<comment type="caution">
    <text evidence="7">Lacks conserved residue(s) required for the propagation of feature annotation.</text>
</comment>
<feature type="binding site" evidence="7">
    <location>
        <begin position="213"/>
        <end position="216"/>
    </location>
    <ligand>
        <name>substrate</name>
    </ligand>
</feature>
<name>A0A967AWG0_9MICO</name>
<dbReference type="InterPro" id="IPR029063">
    <property type="entry name" value="SAM-dependent_MTases_sf"/>
</dbReference>
<keyword evidence="9" id="KW-1185">Reference proteome</keyword>
<feature type="binding site" evidence="7">
    <location>
        <position position="124"/>
    </location>
    <ligand>
        <name>S-adenosyl-L-methionine</name>
        <dbReference type="ChEBI" id="CHEBI:59789"/>
    </ligand>
</feature>
<dbReference type="GO" id="GO:0043527">
    <property type="term" value="C:tRNA methyltransferase complex"/>
    <property type="evidence" value="ECO:0007669"/>
    <property type="project" value="TreeGrafter"/>
</dbReference>
<reference evidence="8" key="1">
    <citation type="submission" date="2020-03" db="EMBL/GenBank/DDBJ databases">
        <title>Draft sequencing of Calidifontibacter sp. DB0510.</title>
        <authorList>
            <person name="Kim D.-U."/>
        </authorList>
    </citation>
    <scope>NUCLEOTIDE SEQUENCE</scope>
    <source>
        <strain evidence="8">DB0510</strain>
    </source>
</reference>
<evidence type="ECO:0000256" key="2">
    <source>
        <dbReference type="ARBA" id="ARBA00003015"/>
    </source>
</evidence>
<comment type="catalytic activity">
    <reaction evidence="1 7">
        <text>guanosine(46) in tRNA + S-adenosyl-L-methionine = N(7)-methylguanosine(46) in tRNA + S-adenosyl-L-homocysteine</text>
        <dbReference type="Rhea" id="RHEA:42708"/>
        <dbReference type="Rhea" id="RHEA-COMP:10188"/>
        <dbReference type="Rhea" id="RHEA-COMP:10189"/>
        <dbReference type="ChEBI" id="CHEBI:57856"/>
        <dbReference type="ChEBI" id="CHEBI:59789"/>
        <dbReference type="ChEBI" id="CHEBI:74269"/>
        <dbReference type="ChEBI" id="CHEBI:74480"/>
        <dbReference type="EC" id="2.1.1.33"/>
    </reaction>
</comment>
<dbReference type="Pfam" id="PF02390">
    <property type="entry name" value="Methyltransf_4"/>
    <property type="match status" value="1"/>
</dbReference>
<dbReference type="AlphaFoldDB" id="A0A967AWG0"/>
<dbReference type="Proteomes" id="UP000744769">
    <property type="component" value="Unassembled WGS sequence"/>
</dbReference>
<sequence>MPARHHRALDVHGPAYLLDLPFDGPGTTIDPAYRLDQEREFGRVAPLIVEIGSGSGDCVVHAAGSLPEVDFLAFEVWRPGAAQTIAKAVHDGVGNLRIAVADAAQALSMITPGTVQEVWTFFPDPWPKAKHHKRRLVTPEFAERVASILAPGGVWRLATDWADYAWVMRDVVSGCPSFTNPYAGRAADPVDAQEDPRGWYGGFAPRFELRPMTRFEAKGLRAGRVVRDLAVTRSN</sequence>
<evidence type="ECO:0000256" key="3">
    <source>
        <dbReference type="ARBA" id="ARBA00022603"/>
    </source>
</evidence>
<keyword evidence="5 7" id="KW-0949">S-adenosyl-L-methionine</keyword>
<dbReference type="EMBL" id="JAAOIV010000001">
    <property type="protein sequence ID" value="NHN54209.1"/>
    <property type="molecule type" value="Genomic_DNA"/>
</dbReference>
<keyword evidence="4 7" id="KW-0808">Transferase</keyword>
<dbReference type="PANTHER" id="PTHR23417">
    <property type="entry name" value="3-DEOXY-D-MANNO-OCTULOSONIC-ACID TRANSFERASE/TRNA GUANINE-N 7 - -METHYLTRANSFERASE"/>
    <property type="match status" value="1"/>
</dbReference>
<feature type="binding site" evidence="7">
    <location>
        <position position="50"/>
    </location>
    <ligand>
        <name>S-adenosyl-L-methionine</name>
        <dbReference type="ChEBI" id="CHEBI:59789"/>
    </ligand>
</feature>
<organism evidence="8 9">
    <name type="scientific">Metallococcus carri</name>
    <dbReference type="NCBI Taxonomy" id="1656884"/>
    <lineage>
        <taxon>Bacteria</taxon>
        <taxon>Bacillati</taxon>
        <taxon>Actinomycetota</taxon>
        <taxon>Actinomycetes</taxon>
        <taxon>Micrococcales</taxon>
        <taxon>Dermacoccaceae</taxon>
        <taxon>Metallococcus</taxon>
    </lineage>
</organism>
<dbReference type="PROSITE" id="PS51625">
    <property type="entry name" value="SAM_MT_TRMB"/>
    <property type="match status" value="1"/>
</dbReference>
<feature type="binding site" evidence="7">
    <location>
        <position position="160"/>
    </location>
    <ligand>
        <name>substrate</name>
    </ligand>
</feature>
<gene>
    <name evidence="7 8" type="primary">trmB</name>
    <name evidence="8" type="ORF">G9U51_00225</name>
</gene>
<dbReference type="InterPro" id="IPR055361">
    <property type="entry name" value="tRNA_methyltr_TrmB_bact"/>
</dbReference>
<dbReference type="PANTHER" id="PTHR23417:SF14">
    <property type="entry name" value="PENTACOTRIPEPTIDE-REPEAT REGION OF PRORP DOMAIN-CONTAINING PROTEIN"/>
    <property type="match status" value="1"/>
</dbReference>
<evidence type="ECO:0000313" key="8">
    <source>
        <dbReference type="EMBL" id="NHN54209.1"/>
    </source>
</evidence>
<dbReference type="GO" id="GO:0008176">
    <property type="term" value="F:tRNA (guanine(46)-N7)-methyltransferase activity"/>
    <property type="evidence" value="ECO:0007669"/>
    <property type="project" value="UniProtKB-UniRule"/>
</dbReference>
<evidence type="ECO:0000256" key="4">
    <source>
        <dbReference type="ARBA" id="ARBA00022679"/>
    </source>
</evidence>
<protein>
    <recommendedName>
        <fullName evidence="7">tRNA (guanine-N(7)-)-methyltransferase</fullName>
        <ecNumber evidence="7">2.1.1.33</ecNumber>
    </recommendedName>
    <alternativeName>
        <fullName evidence="7">tRNA (guanine(46)-N(7))-methyltransferase</fullName>
    </alternativeName>
    <alternativeName>
        <fullName evidence="7">tRNA(m7G46)-methyltransferase</fullName>
    </alternativeName>
</protein>
<dbReference type="EC" id="2.1.1.33" evidence="7"/>
<evidence type="ECO:0000256" key="1">
    <source>
        <dbReference type="ARBA" id="ARBA00000142"/>
    </source>
</evidence>
<comment type="pathway">
    <text evidence="7">tRNA modification; N(7)-methylguanine-tRNA biosynthesis.</text>
</comment>
<dbReference type="RefSeq" id="WP_166191501.1">
    <property type="nucleotide sequence ID" value="NZ_JAAOIV010000001.1"/>
</dbReference>
<feature type="binding site" evidence="7">
    <location>
        <position position="102"/>
    </location>
    <ligand>
        <name>S-adenosyl-L-methionine</name>
        <dbReference type="ChEBI" id="CHEBI:59789"/>
    </ligand>
</feature>
<keyword evidence="3 7" id="KW-0489">Methyltransferase</keyword>
<dbReference type="NCBIfam" id="TIGR00091">
    <property type="entry name" value="tRNA (guanosine(46)-N7)-methyltransferase TrmB"/>
    <property type="match status" value="1"/>
</dbReference>
<dbReference type="SUPFAM" id="SSF53335">
    <property type="entry name" value="S-adenosyl-L-methionine-dependent methyltransferases"/>
    <property type="match status" value="1"/>
</dbReference>